<keyword evidence="1" id="KW-0808">Transferase</keyword>
<dbReference type="InterPro" id="IPR050951">
    <property type="entry name" value="Retrovirus_Pol_polyprotein"/>
</dbReference>
<dbReference type="GO" id="GO:0004519">
    <property type="term" value="F:endonuclease activity"/>
    <property type="evidence" value="ECO:0007669"/>
    <property type="project" value="UniProtKB-KW"/>
</dbReference>
<keyword evidence="3" id="KW-0540">Nuclease</keyword>
<proteinExistence type="predicted"/>
<dbReference type="Proteomes" id="UP000076858">
    <property type="component" value="Unassembled WGS sequence"/>
</dbReference>
<feature type="domain" description="Reverse transcriptase RNase H-like" evidence="7">
    <location>
        <begin position="2"/>
        <end position="72"/>
    </location>
</feature>
<reference evidence="8 9" key="1">
    <citation type="submission" date="2016-03" db="EMBL/GenBank/DDBJ databases">
        <title>EvidentialGene: Evidence-directed Construction of Genes on Genomes.</title>
        <authorList>
            <person name="Gilbert D.G."/>
            <person name="Choi J.-H."/>
            <person name="Mockaitis K."/>
            <person name="Colbourne J."/>
            <person name="Pfrender M."/>
        </authorList>
    </citation>
    <scope>NUCLEOTIDE SEQUENCE [LARGE SCALE GENOMIC DNA]</scope>
    <source>
        <strain evidence="8 9">Xinb3</strain>
        <tissue evidence="8">Complete organism</tissue>
    </source>
</reference>
<dbReference type="Pfam" id="PF17917">
    <property type="entry name" value="RT_RNaseH"/>
    <property type="match status" value="1"/>
</dbReference>
<name>A0A164FYB8_9CRUS</name>
<keyword evidence="5" id="KW-0378">Hydrolase</keyword>
<evidence type="ECO:0000259" key="7">
    <source>
        <dbReference type="Pfam" id="PF17917"/>
    </source>
</evidence>
<evidence type="ECO:0000313" key="9">
    <source>
        <dbReference type="Proteomes" id="UP000076858"/>
    </source>
</evidence>
<keyword evidence="6" id="KW-0695">RNA-directed DNA polymerase</keyword>
<dbReference type="GO" id="GO:0003964">
    <property type="term" value="F:RNA-directed DNA polymerase activity"/>
    <property type="evidence" value="ECO:0007669"/>
    <property type="project" value="UniProtKB-KW"/>
</dbReference>
<dbReference type="PANTHER" id="PTHR37984">
    <property type="entry name" value="PROTEIN CBG26694"/>
    <property type="match status" value="1"/>
</dbReference>
<keyword evidence="9" id="KW-1185">Reference proteome</keyword>
<evidence type="ECO:0000313" key="8">
    <source>
        <dbReference type="EMBL" id="KZR98297.1"/>
    </source>
</evidence>
<dbReference type="EMBL" id="LRGB01017615">
    <property type="protein sequence ID" value="KZR98297.1"/>
    <property type="molecule type" value="Genomic_DNA"/>
</dbReference>
<dbReference type="SUPFAM" id="SSF56672">
    <property type="entry name" value="DNA/RNA polymerases"/>
    <property type="match status" value="1"/>
</dbReference>
<dbReference type="OrthoDB" id="6378412at2759"/>
<dbReference type="STRING" id="35525.A0A164FYB8"/>
<sequence length="120" mass="13496">FLSSAESRYAMIELECLAAAWGMHKCRQFLEGLPSFELVTDHKPLIPILNNYALDKLDNPRLLRLRLKMQRYAFTARWIPGKENRDSDALSRAPIAAATSQDELAEGASFVSPRIAMLCA</sequence>
<keyword evidence="4" id="KW-0255">Endonuclease</keyword>
<evidence type="ECO:0000256" key="2">
    <source>
        <dbReference type="ARBA" id="ARBA00022695"/>
    </source>
</evidence>
<dbReference type="PANTHER" id="PTHR37984:SF9">
    <property type="entry name" value="INTEGRASE CATALYTIC DOMAIN-CONTAINING PROTEIN"/>
    <property type="match status" value="1"/>
</dbReference>
<gene>
    <name evidence="8" type="ORF">APZ42_006352</name>
</gene>
<keyword evidence="2" id="KW-0548">Nucleotidyltransferase</keyword>
<dbReference type="AlphaFoldDB" id="A0A164FYB8"/>
<dbReference type="GO" id="GO:0016787">
    <property type="term" value="F:hydrolase activity"/>
    <property type="evidence" value="ECO:0007669"/>
    <property type="project" value="UniProtKB-KW"/>
</dbReference>
<dbReference type="InterPro" id="IPR041373">
    <property type="entry name" value="RT_RNaseH"/>
</dbReference>
<evidence type="ECO:0000256" key="6">
    <source>
        <dbReference type="ARBA" id="ARBA00022918"/>
    </source>
</evidence>
<feature type="non-terminal residue" evidence="8">
    <location>
        <position position="120"/>
    </location>
</feature>
<dbReference type="InterPro" id="IPR043502">
    <property type="entry name" value="DNA/RNA_pol_sf"/>
</dbReference>
<comment type="caution">
    <text evidence="8">The sequence shown here is derived from an EMBL/GenBank/DDBJ whole genome shotgun (WGS) entry which is preliminary data.</text>
</comment>
<evidence type="ECO:0000256" key="3">
    <source>
        <dbReference type="ARBA" id="ARBA00022722"/>
    </source>
</evidence>
<accession>A0A164FYB8</accession>
<protein>
    <recommendedName>
        <fullName evidence="7">Reverse transcriptase RNase H-like domain-containing protein</fullName>
    </recommendedName>
</protein>
<feature type="non-terminal residue" evidence="8">
    <location>
        <position position="1"/>
    </location>
</feature>
<evidence type="ECO:0000256" key="5">
    <source>
        <dbReference type="ARBA" id="ARBA00022801"/>
    </source>
</evidence>
<organism evidence="8 9">
    <name type="scientific">Daphnia magna</name>
    <dbReference type="NCBI Taxonomy" id="35525"/>
    <lineage>
        <taxon>Eukaryota</taxon>
        <taxon>Metazoa</taxon>
        <taxon>Ecdysozoa</taxon>
        <taxon>Arthropoda</taxon>
        <taxon>Crustacea</taxon>
        <taxon>Branchiopoda</taxon>
        <taxon>Diplostraca</taxon>
        <taxon>Cladocera</taxon>
        <taxon>Anomopoda</taxon>
        <taxon>Daphniidae</taxon>
        <taxon>Daphnia</taxon>
    </lineage>
</organism>
<evidence type="ECO:0000256" key="4">
    <source>
        <dbReference type="ARBA" id="ARBA00022759"/>
    </source>
</evidence>
<evidence type="ECO:0000256" key="1">
    <source>
        <dbReference type="ARBA" id="ARBA00022679"/>
    </source>
</evidence>